<name>A0ABR2IR23_9EUKA</name>
<dbReference type="EMBL" id="JAPFFF010000015">
    <property type="protein sequence ID" value="KAK8866926.1"/>
    <property type="molecule type" value="Genomic_DNA"/>
</dbReference>
<dbReference type="InterPro" id="IPR054485">
    <property type="entry name" value="FlK-like_dom"/>
</dbReference>
<dbReference type="Pfam" id="PF22636">
    <property type="entry name" value="FlK"/>
    <property type="match status" value="1"/>
</dbReference>
<accession>A0ABR2IR23</accession>
<dbReference type="CDD" id="cd03440">
    <property type="entry name" value="hot_dog"/>
    <property type="match status" value="1"/>
</dbReference>
<comment type="caution">
    <text evidence="2">The sequence shown here is derived from an EMBL/GenBank/DDBJ whole genome shotgun (WGS) entry which is preliminary data.</text>
</comment>
<dbReference type="PANTHER" id="PTHR36934:SF1">
    <property type="entry name" value="THIOESTERASE DOMAIN-CONTAINING PROTEIN"/>
    <property type="match status" value="1"/>
</dbReference>
<organism evidence="2 3">
    <name type="scientific">Tritrichomonas musculus</name>
    <dbReference type="NCBI Taxonomy" id="1915356"/>
    <lineage>
        <taxon>Eukaryota</taxon>
        <taxon>Metamonada</taxon>
        <taxon>Parabasalia</taxon>
        <taxon>Tritrichomonadida</taxon>
        <taxon>Tritrichomonadidae</taxon>
        <taxon>Tritrichomonas</taxon>
    </lineage>
</organism>
<sequence length="132" mass="14121">MQDSVGRASMKVKSTDLATALKTGTVNVLSTAILEALMEQASCNALDTTCSICGQTSVAHSMKLKHKRPSALGAKITAFARVTDVDQDGVSLEVEAFDETGLVGQAIHKRVFVNKEIFEKKCFDKALSSKSL</sequence>
<dbReference type="InterPro" id="IPR029069">
    <property type="entry name" value="HotDog_dom_sf"/>
</dbReference>
<evidence type="ECO:0000259" key="1">
    <source>
        <dbReference type="Pfam" id="PF22636"/>
    </source>
</evidence>
<gene>
    <name evidence="2" type="ORF">M9Y10_009895</name>
</gene>
<evidence type="ECO:0000313" key="2">
    <source>
        <dbReference type="EMBL" id="KAK8866926.1"/>
    </source>
</evidence>
<reference evidence="2 3" key="1">
    <citation type="submission" date="2024-04" db="EMBL/GenBank/DDBJ databases">
        <title>Tritrichomonas musculus Genome.</title>
        <authorList>
            <person name="Alves-Ferreira E."/>
            <person name="Grigg M."/>
            <person name="Lorenzi H."/>
            <person name="Galac M."/>
        </authorList>
    </citation>
    <scope>NUCLEOTIDE SEQUENCE [LARGE SCALE GENOMIC DNA]</scope>
    <source>
        <strain evidence="2 3">EAF2021</strain>
    </source>
</reference>
<feature type="domain" description="Fluoroacetyl-CoA-specific thioesterase-like" evidence="1">
    <location>
        <begin position="12"/>
        <end position="116"/>
    </location>
</feature>
<dbReference type="Gene3D" id="3.10.129.10">
    <property type="entry name" value="Hotdog Thioesterase"/>
    <property type="match status" value="1"/>
</dbReference>
<keyword evidence="3" id="KW-1185">Reference proteome</keyword>
<dbReference type="Proteomes" id="UP001470230">
    <property type="component" value="Unassembled WGS sequence"/>
</dbReference>
<dbReference type="SUPFAM" id="SSF54637">
    <property type="entry name" value="Thioesterase/thiol ester dehydrase-isomerase"/>
    <property type="match status" value="1"/>
</dbReference>
<dbReference type="PANTHER" id="PTHR36934">
    <property type="entry name" value="BLR0278 PROTEIN"/>
    <property type="match status" value="1"/>
</dbReference>
<dbReference type="InterPro" id="IPR025540">
    <property type="entry name" value="FlK"/>
</dbReference>
<proteinExistence type="predicted"/>
<evidence type="ECO:0000313" key="3">
    <source>
        <dbReference type="Proteomes" id="UP001470230"/>
    </source>
</evidence>
<protein>
    <recommendedName>
        <fullName evidence="1">Fluoroacetyl-CoA-specific thioesterase-like domain-containing protein</fullName>
    </recommendedName>
</protein>